<evidence type="ECO:0000313" key="3">
    <source>
        <dbReference type="EMBL" id="ORX40803.1"/>
    </source>
</evidence>
<reference evidence="3 4" key="1">
    <citation type="submission" date="2017-03" db="EMBL/GenBank/DDBJ databases">
        <title>Widespread Adenine N6-methylation of Active Genes in Fungi.</title>
        <authorList>
            <consortium name="DOE Joint Genome Institute"/>
            <person name="Mondo S.J."/>
            <person name="Dannebaum R.O."/>
            <person name="Kuo R.C."/>
            <person name="Louie K.B."/>
            <person name="Bewick A.J."/>
            <person name="Labutti K."/>
            <person name="Haridas S."/>
            <person name="Kuo A."/>
            <person name="Salamov A."/>
            <person name="Ahrendt S.R."/>
            <person name="Lau R."/>
            <person name="Bowen B.P."/>
            <person name="Lipzen A."/>
            <person name="Sullivan W."/>
            <person name="Andreopoulos W.B."/>
            <person name="Clum A."/>
            <person name="Lindquist E."/>
            <person name="Daum C."/>
            <person name="Northen T.R."/>
            <person name="Ramamoorthy G."/>
            <person name="Schmitz R.J."/>
            <person name="Gryganskyi A."/>
            <person name="Culley D."/>
            <person name="Magnuson J."/>
            <person name="James T.Y."/>
            <person name="O'Malley M.A."/>
            <person name="Stajich J.E."/>
            <person name="Spatafora J.W."/>
            <person name="Visel A."/>
            <person name="Grigoriev I.V."/>
        </authorList>
    </citation>
    <scope>NUCLEOTIDE SEQUENCE [LARGE SCALE GENOMIC DNA]</scope>
    <source>
        <strain evidence="3 4">NRRL Y-17943</strain>
    </source>
</reference>
<evidence type="ECO:0000259" key="2">
    <source>
        <dbReference type="Pfam" id="PF15377"/>
    </source>
</evidence>
<feature type="compositionally biased region" description="Polar residues" evidence="1">
    <location>
        <begin position="7"/>
        <end position="23"/>
    </location>
</feature>
<proteinExistence type="predicted"/>
<dbReference type="InParanoid" id="A0A1Y1URY9"/>
<dbReference type="GeneID" id="33559511"/>
<keyword evidence="4" id="KW-1185">Reference proteome</keyword>
<dbReference type="AlphaFoldDB" id="A0A1Y1URY9"/>
<feature type="region of interest" description="Disordered" evidence="1">
    <location>
        <begin position="1"/>
        <end position="198"/>
    </location>
</feature>
<organism evidence="3 4">
    <name type="scientific">Kockovaella imperatae</name>
    <dbReference type="NCBI Taxonomy" id="4999"/>
    <lineage>
        <taxon>Eukaryota</taxon>
        <taxon>Fungi</taxon>
        <taxon>Dikarya</taxon>
        <taxon>Basidiomycota</taxon>
        <taxon>Agaricomycotina</taxon>
        <taxon>Tremellomycetes</taxon>
        <taxon>Tremellales</taxon>
        <taxon>Cuniculitremaceae</taxon>
        <taxon>Kockovaella</taxon>
    </lineage>
</organism>
<sequence>MPKELTRNQVSNGLTYVANTPSFLKNFGKPPPSPPPAERFDHSESSGRPGREPLPERPRDGKWAKGSDDEKDDTNNPDSDDEWGEIYGGGGEDGPQVVVLKEGRHLSADEVKRERRRAAGKPSKSPSPEAAALPAPNEKETAKPKTQIIKTASTSSKRKLVGKEESKPDALTAAVAKPKKKKKMDKGLLSFDEADGDS</sequence>
<protein>
    <recommendedName>
        <fullName evidence="2">DUF4604 domain-containing protein</fullName>
    </recommendedName>
</protein>
<evidence type="ECO:0000256" key="1">
    <source>
        <dbReference type="SAM" id="MobiDB-lite"/>
    </source>
</evidence>
<feature type="compositionally biased region" description="Basic and acidic residues" evidence="1">
    <location>
        <begin position="38"/>
        <end position="68"/>
    </location>
</feature>
<evidence type="ECO:0000313" key="4">
    <source>
        <dbReference type="Proteomes" id="UP000193218"/>
    </source>
</evidence>
<dbReference type="EMBL" id="NBSH01000001">
    <property type="protein sequence ID" value="ORX40803.1"/>
    <property type="molecule type" value="Genomic_DNA"/>
</dbReference>
<feature type="compositionally biased region" description="Low complexity" evidence="1">
    <location>
        <begin position="120"/>
        <end position="136"/>
    </location>
</feature>
<gene>
    <name evidence="3" type="ORF">BD324DRAFT_647711</name>
</gene>
<feature type="domain" description="DUF4604" evidence="2">
    <location>
        <begin position="12"/>
        <end position="195"/>
    </location>
</feature>
<dbReference type="OrthoDB" id="2553298at2759"/>
<dbReference type="RefSeq" id="XP_021874482.1">
    <property type="nucleotide sequence ID" value="XM_022017702.1"/>
</dbReference>
<name>A0A1Y1URY9_9TREE</name>
<feature type="compositionally biased region" description="Basic and acidic residues" evidence="1">
    <location>
        <begin position="101"/>
        <end position="113"/>
    </location>
</feature>
<dbReference type="Pfam" id="PF15377">
    <property type="entry name" value="DUF4604"/>
    <property type="match status" value="1"/>
</dbReference>
<dbReference type="InterPro" id="IPR027911">
    <property type="entry name" value="DUF4604"/>
</dbReference>
<comment type="caution">
    <text evidence="3">The sequence shown here is derived from an EMBL/GenBank/DDBJ whole genome shotgun (WGS) entry which is preliminary data.</text>
</comment>
<dbReference type="Proteomes" id="UP000193218">
    <property type="component" value="Unassembled WGS sequence"/>
</dbReference>
<accession>A0A1Y1URY9</accession>